<dbReference type="Gene3D" id="6.20.330.10">
    <property type="match status" value="1"/>
</dbReference>
<dbReference type="PANTHER" id="PTHR33209:SF1">
    <property type="entry name" value="PEPTIDASE S49 DOMAIN-CONTAINING PROTEIN"/>
    <property type="match status" value="1"/>
</dbReference>
<evidence type="ECO:0000256" key="4">
    <source>
        <dbReference type="ARBA" id="ARBA00022825"/>
    </source>
</evidence>
<reference evidence="7" key="1">
    <citation type="submission" date="2024-05" db="EMBL/GenBank/DDBJ databases">
        <title>Genome sequencing of novel strain.</title>
        <authorList>
            <person name="Ganbat D."/>
            <person name="Ganbat S."/>
            <person name="Lee S.-J."/>
        </authorList>
    </citation>
    <scope>NUCLEOTIDE SEQUENCE</scope>
    <source>
        <strain evidence="7">SMD15-11</strain>
    </source>
</reference>
<dbReference type="InterPro" id="IPR002142">
    <property type="entry name" value="Peptidase_S49"/>
</dbReference>
<keyword evidence="3" id="KW-0378">Hydrolase</keyword>
<keyword evidence="2" id="KW-0645">Protease</keyword>
<feature type="region of interest" description="Disordered" evidence="5">
    <location>
        <begin position="372"/>
        <end position="403"/>
    </location>
</feature>
<dbReference type="InterPro" id="IPR033855">
    <property type="entry name" value="Protein_C"/>
</dbReference>
<comment type="similarity">
    <text evidence="1">Belongs to the peptidase S49 family.</text>
</comment>
<dbReference type="PANTHER" id="PTHR33209">
    <property type="entry name" value="PROTEASE 4"/>
    <property type="match status" value="1"/>
</dbReference>
<sequence length="403" mass="42644">MRLPHLAARIIGTPLLIAPEKLEIILAVLGERIGWPESGLKRQPFESGPKRPVPRQQSDIAVIPIHGTLVRRALGLEAASGLASYQEIGAQIDRAVADPAVAGIVLDIDSPGGEAGGVFELAERIRAATREKPVWAVANDQAFSAAYALAAASDEVFVTRTGGVGSIGVIAMHADQSRKDEQDGYRFTAVYAGSHKNDFSPHAPLSDDARAALQAEVDRLYGIFTESVAQHRGGTVEAVRDTQARLYFGGDAVAAGLADRVGTLHDAIAAMRTELSTPIHTTLPQPQEAPTMEHHDPDPAACEPVAADSTEPEETRIAAAVDAARNEARAIADLCLLAGCPEKTAGFLAQGMSQEAVREALLEYRAQAPEINSHIDPQRTSPAASLDDNPVVAAARKRAAKEV</sequence>
<dbReference type="Pfam" id="PF01343">
    <property type="entry name" value="Peptidase_S49"/>
    <property type="match status" value="1"/>
</dbReference>
<accession>A0AB39UZU4</accession>
<feature type="domain" description="Peptidase S49" evidence="6">
    <location>
        <begin position="129"/>
        <end position="274"/>
    </location>
</feature>
<dbReference type="AlphaFoldDB" id="A0AB39UZU4"/>
<evidence type="ECO:0000256" key="3">
    <source>
        <dbReference type="ARBA" id="ARBA00022801"/>
    </source>
</evidence>
<dbReference type="GO" id="GO:0006508">
    <property type="term" value="P:proteolysis"/>
    <property type="evidence" value="ECO:0007669"/>
    <property type="project" value="UniProtKB-KW"/>
</dbReference>
<proteinExistence type="inferred from homology"/>
<dbReference type="GO" id="GO:0008236">
    <property type="term" value="F:serine-type peptidase activity"/>
    <property type="evidence" value="ECO:0007669"/>
    <property type="project" value="UniProtKB-KW"/>
</dbReference>
<evidence type="ECO:0000256" key="2">
    <source>
        <dbReference type="ARBA" id="ARBA00022670"/>
    </source>
</evidence>
<dbReference type="InterPro" id="IPR029045">
    <property type="entry name" value="ClpP/crotonase-like_dom_sf"/>
</dbReference>
<evidence type="ECO:0000313" key="7">
    <source>
        <dbReference type="EMBL" id="XDT73648.1"/>
    </source>
</evidence>
<name>A0AB39UZU4_9GAMM</name>
<dbReference type="KEGG" id="tcd:AAIA72_06685"/>
<dbReference type="Gene3D" id="3.90.226.10">
    <property type="entry name" value="2-enoyl-CoA Hydratase, Chain A, domain 1"/>
    <property type="match status" value="1"/>
</dbReference>
<evidence type="ECO:0000256" key="1">
    <source>
        <dbReference type="ARBA" id="ARBA00008683"/>
    </source>
</evidence>
<evidence type="ECO:0000259" key="6">
    <source>
        <dbReference type="Pfam" id="PF01343"/>
    </source>
</evidence>
<organism evidence="7">
    <name type="scientific">Thermohahella caldifontis</name>
    <dbReference type="NCBI Taxonomy" id="3142973"/>
    <lineage>
        <taxon>Bacteria</taxon>
        <taxon>Pseudomonadati</taxon>
        <taxon>Pseudomonadota</taxon>
        <taxon>Gammaproteobacteria</taxon>
        <taxon>Oceanospirillales</taxon>
        <taxon>Hahellaceae</taxon>
        <taxon>Thermohahella</taxon>
    </lineage>
</organism>
<gene>
    <name evidence="7" type="ORF">AAIA72_06685</name>
</gene>
<evidence type="ECO:0000256" key="5">
    <source>
        <dbReference type="SAM" id="MobiDB-lite"/>
    </source>
</evidence>
<dbReference type="RefSeq" id="WP_369602633.1">
    <property type="nucleotide sequence ID" value="NZ_CP154858.1"/>
</dbReference>
<dbReference type="SUPFAM" id="SSF52096">
    <property type="entry name" value="ClpP/crotonase"/>
    <property type="match status" value="1"/>
</dbReference>
<dbReference type="CDD" id="cd07022">
    <property type="entry name" value="S49_Sppa_36K_type"/>
    <property type="match status" value="1"/>
</dbReference>
<keyword evidence="4" id="KW-0720">Serine protease</keyword>
<dbReference type="EMBL" id="CP154858">
    <property type="protein sequence ID" value="XDT73648.1"/>
    <property type="molecule type" value="Genomic_DNA"/>
</dbReference>
<protein>
    <submittedName>
        <fullName evidence="7">S49 family peptidase</fullName>
    </submittedName>
</protein>